<gene>
    <name evidence="6" type="ordered locus">SpiGrapes_0954</name>
</gene>
<dbReference type="InterPro" id="IPR009057">
    <property type="entry name" value="Homeodomain-like_sf"/>
</dbReference>
<accession>G8QRC6</accession>
<dbReference type="KEGG" id="sgp:SpiGrapes_0954"/>
<dbReference type="eggNOG" id="COG1737">
    <property type="taxonomic scope" value="Bacteria"/>
</dbReference>
<keyword evidence="2" id="KW-0238">DNA-binding</keyword>
<dbReference type="PANTHER" id="PTHR30514">
    <property type="entry name" value="GLUCOKINASE"/>
    <property type="match status" value="1"/>
</dbReference>
<keyword evidence="3" id="KW-0804">Transcription</keyword>
<sequence length="294" mass="31422">MLCSMEGCTTLLKQALSYLSPSERKVAKYLLENPQDAVQHSITILAQESGSSTAAVVRLCKRLKFDGYSDLKLALAKEVYGNSPPSEGPFMFDLSKTDGAGSITSMMVDTVCESITSLKSVLSTRQVELAVEALANAEKILLAGIGASALAAMDMYQKLGRLGIYSSFPNEPDLQIVNACALNNKSVCIVFSYSGETKTMRQVAQQAKKAGAIIIAVTRVGGNSLSKLADIVLTVPDSEALYRQGATLSRLNQLVVVDILYSSLIVNKGDAGQFITATWKAVTHANSPGEKQKK</sequence>
<name>G8QRC6_SPHPG</name>
<dbReference type="CDD" id="cd05013">
    <property type="entry name" value="SIS_RpiR"/>
    <property type="match status" value="1"/>
</dbReference>
<evidence type="ECO:0000259" key="5">
    <source>
        <dbReference type="PROSITE" id="PS51464"/>
    </source>
</evidence>
<dbReference type="PROSITE" id="PS51464">
    <property type="entry name" value="SIS"/>
    <property type="match status" value="1"/>
</dbReference>
<dbReference type="Pfam" id="PF01380">
    <property type="entry name" value="SIS"/>
    <property type="match status" value="1"/>
</dbReference>
<evidence type="ECO:0000256" key="2">
    <source>
        <dbReference type="ARBA" id="ARBA00023125"/>
    </source>
</evidence>
<dbReference type="AlphaFoldDB" id="G8QRC6"/>
<dbReference type="SUPFAM" id="SSF53697">
    <property type="entry name" value="SIS domain"/>
    <property type="match status" value="1"/>
</dbReference>
<protein>
    <submittedName>
        <fullName evidence="6">Transcriptional regulator</fullName>
    </submittedName>
</protein>
<keyword evidence="7" id="KW-1185">Reference proteome</keyword>
<dbReference type="InterPro" id="IPR035472">
    <property type="entry name" value="RpiR-like_SIS"/>
</dbReference>
<dbReference type="GO" id="GO:0003700">
    <property type="term" value="F:DNA-binding transcription factor activity"/>
    <property type="evidence" value="ECO:0007669"/>
    <property type="project" value="InterPro"/>
</dbReference>
<evidence type="ECO:0000313" key="7">
    <source>
        <dbReference type="Proteomes" id="UP000005632"/>
    </source>
</evidence>
<evidence type="ECO:0000313" key="6">
    <source>
        <dbReference type="EMBL" id="AEV28779.1"/>
    </source>
</evidence>
<dbReference type="GO" id="GO:0003677">
    <property type="term" value="F:DNA binding"/>
    <property type="evidence" value="ECO:0007669"/>
    <property type="project" value="UniProtKB-KW"/>
</dbReference>
<dbReference type="SUPFAM" id="SSF46689">
    <property type="entry name" value="Homeodomain-like"/>
    <property type="match status" value="1"/>
</dbReference>
<evidence type="ECO:0000256" key="1">
    <source>
        <dbReference type="ARBA" id="ARBA00023015"/>
    </source>
</evidence>
<reference evidence="6 7" key="1">
    <citation type="submission" date="2011-11" db="EMBL/GenBank/DDBJ databases">
        <title>Complete sequence of Spirochaeta sp. grapes.</title>
        <authorList>
            <consortium name="US DOE Joint Genome Institute"/>
            <person name="Lucas S."/>
            <person name="Han J."/>
            <person name="Lapidus A."/>
            <person name="Cheng J.-F."/>
            <person name="Goodwin L."/>
            <person name="Pitluck S."/>
            <person name="Peters L."/>
            <person name="Ovchinnikova G."/>
            <person name="Munk A.C."/>
            <person name="Detter J.C."/>
            <person name="Han C."/>
            <person name="Tapia R."/>
            <person name="Land M."/>
            <person name="Hauser L."/>
            <person name="Kyrpides N."/>
            <person name="Ivanova N."/>
            <person name="Pagani I."/>
            <person name="Ritalahtilisa K."/>
            <person name="Loeffler F."/>
            <person name="Woyke T."/>
        </authorList>
    </citation>
    <scope>NUCLEOTIDE SEQUENCE [LARGE SCALE GENOMIC DNA]</scope>
    <source>
        <strain evidence="7">ATCC BAA-1885 / DSM 22778 / Grapes</strain>
    </source>
</reference>
<dbReference type="GO" id="GO:1901135">
    <property type="term" value="P:carbohydrate derivative metabolic process"/>
    <property type="evidence" value="ECO:0007669"/>
    <property type="project" value="InterPro"/>
</dbReference>
<feature type="domain" description="SIS" evidence="5">
    <location>
        <begin position="130"/>
        <end position="270"/>
    </location>
</feature>
<dbReference type="STRING" id="158190.SpiGrapes_0954"/>
<evidence type="ECO:0000259" key="4">
    <source>
        <dbReference type="PROSITE" id="PS51071"/>
    </source>
</evidence>
<proteinExistence type="predicted"/>
<dbReference type="OrthoDB" id="370421at2"/>
<dbReference type="InterPro" id="IPR047640">
    <property type="entry name" value="RpiR-like"/>
</dbReference>
<dbReference type="Pfam" id="PF01418">
    <property type="entry name" value="HTH_6"/>
    <property type="match status" value="1"/>
</dbReference>
<feature type="domain" description="HTH rpiR-type" evidence="4">
    <location>
        <begin position="6"/>
        <end position="82"/>
    </location>
</feature>
<organism evidence="6 7">
    <name type="scientific">Sphaerochaeta pleomorpha (strain ATCC BAA-1885 / DSM 22778 / Grapes)</name>
    <dbReference type="NCBI Taxonomy" id="158190"/>
    <lineage>
        <taxon>Bacteria</taxon>
        <taxon>Pseudomonadati</taxon>
        <taxon>Spirochaetota</taxon>
        <taxon>Spirochaetia</taxon>
        <taxon>Spirochaetales</taxon>
        <taxon>Sphaerochaetaceae</taxon>
        <taxon>Sphaerochaeta</taxon>
    </lineage>
</organism>
<dbReference type="PANTHER" id="PTHR30514:SF1">
    <property type="entry name" value="HTH-TYPE TRANSCRIPTIONAL REGULATOR HEXR-RELATED"/>
    <property type="match status" value="1"/>
</dbReference>
<dbReference type="Gene3D" id="1.10.10.10">
    <property type="entry name" value="Winged helix-like DNA-binding domain superfamily/Winged helix DNA-binding domain"/>
    <property type="match status" value="1"/>
</dbReference>
<dbReference type="GO" id="GO:0097367">
    <property type="term" value="F:carbohydrate derivative binding"/>
    <property type="evidence" value="ECO:0007669"/>
    <property type="project" value="InterPro"/>
</dbReference>
<dbReference type="InterPro" id="IPR001347">
    <property type="entry name" value="SIS_dom"/>
</dbReference>
<keyword evidence="1" id="KW-0805">Transcription regulation</keyword>
<dbReference type="InterPro" id="IPR000281">
    <property type="entry name" value="HTH_RpiR"/>
</dbReference>
<dbReference type="EMBL" id="CP003155">
    <property type="protein sequence ID" value="AEV28779.1"/>
    <property type="molecule type" value="Genomic_DNA"/>
</dbReference>
<dbReference type="HOGENOM" id="CLU_055769_0_4_12"/>
<dbReference type="InterPro" id="IPR046348">
    <property type="entry name" value="SIS_dom_sf"/>
</dbReference>
<dbReference type="PROSITE" id="PS51071">
    <property type="entry name" value="HTH_RPIR"/>
    <property type="match status" value="1"/>
</dbReference>
<evidence type="ECO:0000256" key="3">
    <source>
        <dbReference type="ARBA" id="ARBA00023163"/>
    </source>
</evidence>
<dbReference type="Proteomes" id="UP000005632">
    <property type="component" value="Chromosome"/>
</dbReference>
<dbReference type="InterPro" id="IPR036388">
    <property type="entry name" value="WH-like_DNA-bd_sf"/>
</dbReference>
<dbReference type="Gene3D" id="3.40.50.10490">
    <property type="entry name" value="Glucose-6-phosphate isomerase like protein, domain 1"/>
    <property type="match status" value="1"/>
</dbReference>